<accession>A0ABX1BG52</accession>
<proteinExistence type="predicted"/>
<organism evidence="1 2">
    <name type="scientific">Nonomuraea composti</name>
    <dbReference type="NCBI Taxonomy" id="2720023"/>
    <lineage>
        <taxon>Bacteria</taxon>
        <taxon>Bacillati</taxon>
        <taxon>Actinomycetota</taxon>
        <taxon>Actinomycetes</taxon>
        <taxon>Streptosporangiales</taxon>
        <taxon>Streptosporangiaceae</taxon>
        <taxon>Nonomuraea</taxon>
    </lineage>
</organism>
<keyword evidence="2" id="KW-1185">Reference proteome</keyword>
<sequence>MDRLAQQIPWYAADLLEVAACIHAADRLTPRKGWKGSAYGRNWSRTMRVRIPVRRPDVWNANAEQLAQLLCWLSDDEWILEFCQGEGPLTPGQSPLFEAAPPDADPVLFSGGMDSTAGLARDLLVNERRIVAVSVFTNNWMLYQQRQVIKNLIYGYCLPVQFNINLRLSGVESSQRTRGFVYLASGIAVAWTMGRRLLRVYENGIGAINLPYLRSQYGAQATRAMHPKTLHMMSALVGSVTGEAFSIDAPYLTLTKAELIASVPEDADQAIWQSVSCDSGFSARVRGRTPCGTCTSCLLRRLAIHASDKRHLEAGQLYRRADPSTSEQWAAMAWQALRLERCLRTEDPWSALMMEFPALRSASRMISSNDLVRLYRTYCQEWAVVSAKFGDTPPPWDRTAA</sequence>
<protein>
    <recommendedName>
        <fullName evidence="3">7-cyano-7-deazaguanine synthase</fullName>
    </recommendedName>
</protein>
<dbReference type="Gene3D" id="3.40.50.620">
    <property type="entry name" value="HUPs"/>
    <property type="match status" value="1"/>
</dbReference>
<gene>
    <name evidence="1" type="ORF">HCN51_39430</name>
</gene>
<dbReference type="InterPro" id="IPR018317">
    <property type="entry name" value="QueC"/>
</dbReference>
<name>A0ABX1BG52_9ACTN</name>
<dbReference type="SUPFAM" id="SSF52402">
    <property type="entry name" value="Adenine nucleotide alpha hydrolases-like"/>
    <property type="match status" value="1"/>
</dbReference>
<dbReference type="RefSeq" id="WP_168017180.1">
    <property type="nucleotide sequence ID" value="NZ_JAATEP010000038.1"/>
</dbReference>
<dbReference type="Proteomes" id="UP000696294">
    <property type="component" value="Unassembled WGS sequence"/>
</dbReference>
<comment type="caution">
    <text evidence="1">The sequence shown here is derived from an EMBL/GenBank/DDBJ whole genome shotgun (WGS) entry which is preliminary data.</text>
</comment>
<evidence type="ECO:0008006" key="3">
    <source>
        <dbReference type="Google" id="ProtNLM"/>
    </source>
</evidence>
<evidence type="ECO:0000313" key="1">
    <source>
        <dbReference type="EMBL" id="NJP95444.1"/>
    </source>
</evidence>
<dbReference type="EMBL" id="JAATEP010000038">
    <property type="protein sequence ID" value="NJP95444.1"/>
    <property type="molecule type" value="Genomic_DNA"/>
</dbReference>
<reference evidence="1 2" key="1">
    <citation type="submission" date="2020-03" db="EMBL/GenBank/DDBJ databases">
        <title>WGS of actinomycetes isolated from Thailand.</title>
        <authorList>
            <person name="Thawai C."/>
        </authorList>
    </citation>
    <scope>NUCLEOTIDE SEQUENCE [LARGE SCALE GENOMIC DNA]</scope>
    <source>
        <strain evidence="1 2">FMUSA5-5</strain>
    </source>
</reference>
<dbReference type="InterPro" id="IPR014729">
    <property type="entry name" value="Rossmann-like_a/b/a_fold"/>
</dbReference>
<dbReference type="Pfam" id="PF06508">
    <property type="entry name" value="QueC"/>
    <property type="match status" value="1"/>
</dbReference>
<evidence type="ECO:0000313" key="2">
    <source>
        <dbReference type="Proteomes" id="UP000696294"/>
    </source>
</evidence>